<sequence length="264" mass="31458">MLAFFATGQQFYPDKKSQRFKQIQASALKYMTLNIIQIVFIYKIVIMDKINQNQNTNKCINGFDDPRMQNKLECQHLSNWRLKKQYLFQNIAKRPDNSVSQGKIINKNQFNNTKSLDSKNQKQNLFYIASNHNYVTRPLLGINNDLQNQPKIRNMKVVSNDTPNWCQNINKFYYNKRIEASVNTINNFKSNLDIFGNNKEKYDNNFQFEIIVPNVNQLREPKRMIIGDKQQLKEIRFLCIKKLKYILFLQIISLIRLKKRKMQN</sequence>
<keyword evidence="2" id="KW-1185">Reference proteome</keyword>
<dbReference type="Proteomes" id="UP000008983">
    <property type="component" value="Unassembled WGS sequence"/>
</dbReference>
<dbReference type="InParanoid" id="G0QZI8"/>
<evidence type="ECO:0000313" key="1">
    <source>
        <dbReference type="EMBL" id="EGR29377.1"/>
    </source>
</evidence>
<organism evidence="1 2">
    <name type="scientific">Ichthyophthirius multifiliis</name>
    <name type="common">White spot disease agent</name>
    <name type="synonym">Ich</name>
    <dbReference type="NCBI Taxonomy" id="5932"/>
    <lineage>
        <taxon>Eukaryota</taxon>
        <taxon>Sar</taxon>
        <taxon>Alveolata</taxon>
        <taxon>Ciliophora</taxon>
        <taxon>Intramacronucleata</taxon>
        <taxon>Oligohymenophorea</taxon>
        <taxon>Hymenostomatida</taxon>
        <taxon>Ophryoglenina</taxon>
        <taxon>Ichthyophthirius</taxon>
    </lineage>
</organism>
<name>G0QZI8_ICHMU</name>
<dbReference type="eggNOG" id="ENOG502SNWN">
    <property type="taxonomic scope" value="Eukaryota"/>
</dbReference>
<dbReference type="RefSeq" id="XP_004030613.1">
    <property type="nucleotide sequence ID" value="XM_004030565.1"/>
</dbReference>
<protein>
    <submittedName>
        <fullName evidence="1">Uncharacterized protein</fullName>
    </submittedName>
</protein>
<dbReference type="EMBL" id="GL984151">
    <property type="protein sequence ID" value="EGR29377.1"/>
    <property type="molecule type" value="Genomic_DNA"/>
</dbReference>
<accession>G0QZI8</accession>
<evidence type="ECO:0000313" key="2">
    <source>
        <dbReference type="Proteomes" id="UP000008983"/>
    </source>
</evidence>
<gene>
    <name evidence="1" type="ORF">IMG5_157040</name>
</gene>
<dbReference type="GeneID" id="14905479"/>
<dbReference type="OrthoDB" id="284266at2759"/>
<reference evidence="1 2" key="1">
    <citation type="submission" date="2011-07" db="EMBL/GenBank/DDBJ databases">
        <authorList>
            <person name="Coyne R."/>
            <person name="Brami D."/>
            <person name="Johnson J."/>
            <person name="Hostetler J."/>
            <person name="Hannick L."/>
            <person name="Clark T."/>
            <person name="Cassidy-Hanley D."/>
            <person name="Inman J."/>
        </authorList>
    </citation>
    <scope>NUCLEOTIDE SEQUENCE [LARGE SCALE GENOMIC DNA]</scope>
    <source>
        <strain evidence="1 2">G5</strain>
    </source>
</reference>
<proteinExistence type="predicted"/>
<dbReference type="AlphaFoldDB" id="G0QZI8"/>